<dbReference type="OrthoDB" id="9803381at2"/>
<sequence>MGGMLFALIIGLLLFLMVWILFFVMVGEEKDQMTRTEAWFFSDRAGKQTSEKKTGGRPFAPDNFQKKFEAELSKADLPLKFHEALLTWLGLIIVVPFLLFLLRGAFGLAVGIVVAIIVPVIITRVRKQRRLQRFERQIPPMLDMVSSGLRAGFSFLQSLQNAGAQIEAPLGDTLQQVVAEISLGLDLEDVLNRWVERVGSLDLELAVTSILIQREIGGNLAKILENIARVMRDRQDVAAQMKALTSQGRLEGLIVSLLPVAMAVIINLLSPGYLSPLFSTQKGQVMLGTAIFFAFIGILVIQRIVRPRY</sequence>
<keyword evidence="5 6" id="KW-0472">Membrane</keyword>
<evidence type="ECO:0000256" key="6">
    <source>
        <dbReference type="SAM" id="Phobius"/>
    </source>
</evidence>
<dbReference type="KEGG" id="aco:Amico_1198"/>
<evidence type="ECO:0000256" key="1">
    <source>
        <dbReference type="ARBA" id="ARBA00004651"/>
    </source>
</evidence>
<feature type="transmembrane region" description="Helical" evidence="6">
    <location>
        <begin position="6"/>
        <end position="26"/>
    </location>
</feature>
<keyword evidence="4 6" id="KW-1133">Transmembrane helix</keyword>
<dbReference type="AlphaFoldDB" id="D5EFI8"/>
<feature type="transmembrane region" description="Helical" evidence="6">
    <location>
        <begin position="250"/>
        <end position="273"/>
    </location>
</feature>
<dbReference type="PANTHER" id="PTHR35007">
    <property type="entry name" value="INTEGRAL MEMBRANE PROTEIN-RELATED"/>
    <property type="match status" value="1"/>
</dbReference>
<keyword evidence="2" id="KW-1003">Cell membrane</keyword>
<evidence type="ECO:0000256" key="5">
    <source>
        <dbReference type="ARBA" id="ARBA00023136"/>
    </source>
</evidence>
<feature type="transmembrane region" description="Helical" evidence="6">
    <location>
        <begin position="285"/>
        <end position="305"/>
    </location>
</feature>
<evidence type="ECO:0000256" key="4">
    <source>
        <dbReference type="ARBA" id="ARBA00022989"/>
    </source>
</evidence>
<organism evidence="8 9">
    <name type="scientific">Aminobacterium colombiense (strain DSM 12261 / ALA-1)</name>
    <dbReference type="NCBI Taxonomy" id="572547"/>
    <lineage>
        <taxon>Bacteria</taxon>
        <taxon>Thermotogati</taxon>
        <taxon>Synergistota</taxon>
        <taxon>Synergistia</taxon>
        <taxon>Synergistales</taxon>
        <taxon>Aminobacteriaceae</taxon>
        <taxon>Aminobacterium</taxon>
    </lineage>
</organism>
<dbReference type="eggNOG" id="COG4965">
    <property type="taxonomic scope" value="Bacteria"/>
</dbReference>
<comment type="subcellular location">
    <subcellularLocation>
        <location evidence="1">Cell membrane</location>
        <topology evidence="1">Multi-pass membrane protein</topology>
    </subcellularLocation>
</comment>
<name>D5EFI8_AMICL</name>
<accession>D5EFI8</accession>
<gene>
    <name evidence="8" type="ordered locus">Amico_1198</name>
</gene>
<protein>
    <submittedName>
        <fullName evidence="8">Type II secretion system F domain protein</fullName>
    </submittedName>
</protein>
<evidence type="ECO:0000313" key="8">
    <source>
        <dbReference type="EMBL" id="ADE57320.1"/>
    </source>
</evidence>
<dbReference type="Gene3D" id="1.20.81.30">
    <property type="entry name" value="Type II secretion system (T2SS), domain F"/>
    <property type="match status" value="1"/>
</dbReference>
<dbReference type="STRING" id="572547.Amico_1198"/>
<dbReference type="InterPro" id="IPR042094">
    <property type="entry name" value="T2SS_GspF_sf"/>
</dbReference>
<dbReference type="InterPro" id="IPR018076">
    <property type="entry name" value="T2SS_GspF_dom"/>
</dbReference>
<proteinExistence type="predicted"/>
<evidence type="ECO:0000256" key="2">
    <source>
        <dbReference type="ARBA" id="ARBA00022475"/>
    </source>
</evidence>
<reference evidence="8 9" key="1">
    <citation type="journal article" date="2010" name="Stand. Genomic Sci.">
        <title>Complete genome sequence of Aminobacterium colombiense type strain (ALA-1).</title>
        <authorList>
            <person name="Chertkov O."/>
            <person name="Sikorski J."/>
            <person name="Brambilla E."/>
            <person name="Lapidus A."/>
            <person name="Copeland A."/>
            <person name="Glavina Del Rio T."/>
            <person name="Nolan M."/>
            <person name="Lucas S."/>
            <person name="Tice H."/>
            <person name="Cheng J.F."/>
            <person name="Han C."/>
            <person name="Detter J.C."/>
            <person name="Bruce D."/>
            <person name="Tapia R."/>
            <person name="Goodwin L."/>
            <person name="Pitluck S."/>
            <person name="Liolios K."/>
            <person name="Ivanova N."/>
            <person name="Mavromatis K."/>
            <person name="Ovchinnikova G."/>
            <person name="Pati A."/>
            <person name="Chen A."/>
            <person name="Palaniappan K."/>
            <person name="Land M."/>
            <person name="Hauser L."/>
            <person name="Chang Y.J."/>
            <person name="Jeffries C.D."/>
            <person name="Spring S."/>
            <person name="Rohde M."/>
            <person name="Goker M."/>
            <person name="Bristow J."/>
            <person name="Eisen J.A."/>
            <person name="Markowitz V."/>
            <person name="Hugenholtz P."/>
            <person name="Kyrpides N.C."/>
            <person name="Klenk H.P."/>
        </authorList>
    </citation>
    <scope>NUCLEOTIDE SEQUENCE [LARGE SCALE GENOMIC DNA]</scope>
    <source>
        <strain evidence="9">DSM 12261 / ALA-1</strain>
    </source>
</reference>
<feature type="transmembrane region" description="Helical" evidence="6">
    <location>
        <begin position="84"/>
        <end position="102"/>
    </location>
</feature>
<evidence type="ECO:0000313" key="9">
    <source>
        <dbReference type="Proteomes" id="UP000002366"/>
    </source>
</evidence>
<keyword evidence="3 6" id="KW-0812">Transmembrane</keyword>
<dbReference type="Pfam" id="PF00482">
    <property type="entry name" value="T2SSF"/>
    <property type="match status" value="1"/>
</dbReference>
<dbReference type="GO" id="GO:0005886">
    <property type="term" value="C:plasma membrane"/>
    <property type="evidence" value="ECO:0007669"/>
    <property type="project" value="UniProtKB-SubCell"/>
</dbReference>
<evidence type="ECO:0000259" key="7">
    <source>
        <dbReference type="Pfam" id="PF00482"/>
    </source>
</evidence>
<dbReference type="EMBL" id="CP001997">
    <property type="protein sequence ID" value="ADE57320.1"/>
    <property type="molecule type" value="Genomic_DNA"/>
</dbReference>
<feature type="transmembrane region" description="Helical" evidence="6">
    <location>
        <begin position="108"/>
        <end position="126"/>
    </location>
</feature>
<dbReference type="Proteomes" id="UP000002366">
    <property type="component" value="Chromosome"/>
</dbReference>
<dbReference type="RefSeq" id="WP_013048583.1">
    <property type="nucleotide sequence ID" value="NC_014011.1"/>
</dbReference>
<dbReference type="HOGENOM" id="CLU_064305_2_0_0"/>
<evidence type="ECO:0000256" key="3">
    <source>
        <dbReference type="ARBA" id="ARBA00022692"/>
    </source>
</evidence>
<keyword evidence="9" id="KW-1185">Reference proteome</keyword>
<dbReference type="PANTHER" id="PTHR35007:SF1">
    <property type="entry name" value="PILUS ASSEMBLY PROTEIN"/>
    <property type="match status" value="1"/>
</dbReference>
<feature type="domain" description="Type II secretion system protein GspF" evidence="7">
    <location>
        <begin position="142"/>
        <end position="266"/>
    </location>
</feature>